<accession>A0A191ZKP6</accession>
<evidence type="ECO:0000256" key="1">
    <source>
        <dbReference type="ARBA" id="ARBA00022679"/>
    </source>
</evidence>
<dbReference type="Pfam" id="PF02661">
    <property type="entry name" value="Fic"/>
    <property type="match status" value="1"/>
</dbReference>
<keyword evidence="10" id="KW-1185">Reference proteome</keyword>
<reference evidence="9 10" key="1">
    <citation type="submission" date="2016-06" db="EMBL/GenBank/DDBJ databases">
        <title>Insight into the functional genes involving in sulfur oxidation in Pearl River water.</title>
        <authorList>
            <person name="Luo J."/>
            <person name="Tan X."/>
            <person name="Lin W."/>
        </authorList>
    </citation>
    <scope>NUCLEOTIDE SEQUENCE [LARGE SCALE GENOMIC DNA]</scope>
    <source>
        <strain evidence="9 10">LS2</strain>
    </source>
</reference>
<proteinExistence type="predicted"/>
<evidence type="ECO:0000259" key="8">
    <source>
        <dbReference type="PROSITE" id="PS51459"/>
    </source>
</evidence>
<dbReference type="PANTHER" id="PTHR39560:SF1">
    <property type="entry name" value="PROTEIN ADENYLYLTRANSFERASE FIC-RELATED"/>
    <property type="match status" value="1"/>
</dbReference>
<name>A0A191ZKP6_9GAMM</name>
<comment type="catalytic activity">
    <reaction evidence="6">
        <text>L-threonyl-[protein] + ATP = 3-O-(5'-adenylyl)-L-threonyl-[protein] + diphosphate</text>
        <dbReference type="Rhea" id="RHEA:54292"/>
        <dbReference type="Rhea" id="RHEA-COMP:11060"/>
        <dbReference type="Rhea" id="RHEA-COMP:13847"/>
        <dbReference type="ChEBI" id="CHEBI:30013"/>
        <dbReference type="ChEBI" id="CHEBI:30616"/>
        <dbReference type="ChEBI" id="CHEBI:33019"/>
        <dbReference type="ChEBI" id="CHEBI:138113"/>
        <dbReference type="EC" id="2.7.7.108"/>
    </reaction>
</comment>
<dbReference type="SUPFAM" id="SSF140931">
    <property type="entry name" value="Fic-like"/>
    <property type="match status" value="1"/>
</dbReference>
<dbReference type="NCBIfam" id="NF007672">
    <property type="entry name" value="PRK10347.1"/>
    <property type="match status" value="1"/>
</dbReference>
<dbReference type="AlphaFoldDB" id="A0A191ZKP6"/>
<dbReference type="EMBL" id="CP016027">
    <property type="protein sequence ID" value="ANJ68454.1"/>
    <property type="molecule type" value="Genomic_DNA"/>
</dbReference>
<dbReference type="KEGG" id="haz:A9404_11505"/>
<evidence type="ECO:0000256" key="4">
    <source>
        <dbReference type="ARBA" id="ARBA00022840"/>
    </source>
</evidence>
<evidence type="ECO:0000256" key="3">
    <source>
        <dbReference type="ARBA" id="ARBA00022741"/>
    </source>
</evidence>
<organism evidence="9 10">
    <name type="scientific">Halothiobacillus diazotrophicus</name>
    <dbReference type="NCBI Taxonomy" id="1860122"/>
    <lineage>
        <taxon>Bacteria</taxon>
        <taxon>Pseudomonadati</taxon>
        <taxon>Pseudomonadota</taxon>
        <taxon>Gammaproteobacteria</taxon>
        <taxon>Chromatiales</taxon>
        <taxon>Halothiobacillaceae</taxon>
        <taxon>Halothiobacillus</taxon>
    </lineage>
</organism>
<dbReference type="EC" id="2.7.7.108" evidence="5"/>
<gene>
    <name evidence="9" type="ORF">A9404_11505</name>
</gene>
<evidence type="ECO:0000313" key="10">
    <source>
        <dbReference type="Proteomes" id="UP000078596"/>
    </source>
</evidence>
<evidence type="ECO:0000313" key="9">
    <source>
        <dbReference type="EMBL" id="ANJ68454.1"/>
    </source>
</evidence>
<evidence type="ECO:0000256" key="5">
    <source>
        <dbReference type="ARBA" id="ARBA00034531"/>
    </source>
</evidence>
<keyword evidence="2" id="KW-0548">Nucleotidyltransferase</keyword>
<dbReference type="STRING" id="1860122.A9404_11505"/>
<dbReference type="PROSITE" id="PS51459">
    <property type="entry name" value="FIDO"/>
    <property type="match status" value="1"/>
</dbReference>
<dbReference type="InterPro" id="IPR036597">
    <property type="entry name" value="Fido-like_dom_sf"/>
</dbReference>
<sequence length="215" mass="23977">MIARYGLRYGLGDDPYCYAGTRVLKNRLHIADAQLLGKVEGEVAALRALTLTPQFERFDAARFRQIHAHLFQDVYAWAGEYRTVDIRKGDNLFCTVGRIDAELNRIFQRMSNEAGLPGRPLPDFVRCIADYYCEINVIHPFREGNGRAQRLLFDELIVHAGFDVDWALIEAEEWIAANIAGHAGDLEPLIELFRRVVSEPPPSGGAVSGSAACGT</sequence>
<keyword evidence="3" id="KW-0547">Nucleotide-binding</keyword>
<dbReference type="Proteomes" id="UP000078596">
    <property type="component" value="Chromosome"/>
</dbReference>
<keyword evidence="1" id="KW-0808">Transferase</keyword>
<keyword evidence="4" id="KW-0067">ATP-binding</keyword>
<evidence type="ECO:0000256" key="6">
    <source>
        <dbReference type="ARBA" id="ARBA00047939"/>
    </source>
</evidence>
<evidence type="ECO:0000256" key="2">
    <source>
        <dbReference type="ARBA" id="ARBA00022695"/>
    </source>
</evidence>
<dbReference type="GO" id="GO:0070733">
    <property type="term" value="F:AMPylase activity"/>
    <property type="evidence" value="ECO:0007669"/>
    <property type="project" value="UniProtKB-EC"/>
</dbReference>
<evidence type="ECO:0000256" key="7">
    <source>
        <dbReference type="ARBA" id="ARBA00048696"/>
    </source>
</evidence>
<dbReference type="GO" id="GO:0051302">
    <property type="term" value="P:regulation of cell division"/>
    <property type="evidence" value="ECO:0007669"/>
    <property type="project" value="TreeGrafter"/>
</dbReference>
<feature type="domain" description="Fido" evidence="8">
    <location>
        <begin position="58"/>
        <end position="195"/>
    </location>
</feature>
<comment type="catalytic activity">
    <reaction evidence="7">
        <text>L-tyrosyl-[protein] + ATP = O-(5'-adenylyl)-L-tyrosyl-[protein] + diphosphate</text>
        <dbReference type="Rhea" id="RHEA:54288"/>
        <dbReference type="Rhea" id="RHEA-COMP:10136"/>
        <dbReference type="Rhea" id="RHEA-COMP:13846"/>
        <dbReference type="ChEBI" id="CHEBI:30616"/>
        <dbReference type="ChEBI" id="CHEBI:33019"/>
        <dbReference type="ChEBI" id="CHEBI:46858"/>
        <dbReference type="ChEBI" id="CHEBI:83624"/>
        <dbReference type="EC" id="2.7.7.108"/>
    </reaction>
</comment>
<protein>
    <recommendedName>
        <fullName evidence="5">protein adenylyltransferase</fullName>
        <ecNumber evidence="5">2.7.7.108</ecNumber>
    </recommendedName>
</protein>
<dbReference type="InterPro" id="IPR003812">
    <property type="entry name" value="Fido"/>
</dbReference>
<dbReference type="Gene3D" id="1.10.3290.10">
    <property type="entry name" value="Fido-like domain"/>
    <property type="match status" value="1"/>
</dbReference>
<dbReference type="GO" id="GO:0005524">
    <property type="term" value="F:ATP binding"/>
    <property type="evidence" value="ECO:0007669"/>
    <property type="project" value="UniProtKB-KW"/>
</dbReference>
<dbReference type="PANTHER" id="PTHR39560">
    <property type="entry name" value="PROTEIN ADENYLYLTRANSFERASE FIC-RELATED"/>
    <property type="match status" value="1"/>
</dbReference>